<dbReference type="EC" id="3.1.-.-" evidence="3"/>
<gene>
    <name evidence="3" type="ORF">ACFFGH_24730</name>
</gene>
<keyword evidence="1" id="KW-0732">Signal</keyword>
<name>A0ABV6RW96_9GAMM</name>
<protein>
    <submittedName>
        <fullName evidence="3">SGNH/GDSL hydrolase family protein</fullName>
        <ecNumber evidence="3">3.1.-.-</ecNumber>
    </submittedName>
</protein>
<sequence>MNVSFLRRNRLLAGLFTAVLATGIVAGTAAPASAGNSHHKKIDYVALGDSYAAGQGGGRYLDECLHTKAAYPRAVDKLPGVKLIADATCSGATSLDVLKHQIPRVKHKLQKAELVTLTVGANDIASQEIRETCGAPGAAAPATFDEQRCTTLVLKAIANVKERVLKALVKIDDIRDRVKILVTGYPRLFAAPADAFQARANAAVDGLNAALHQAVKKANMWGVRAYFVDVTRAFHGRLIGDRFPWLHAEGNDTWHPNKWGHLAYSVVVIWHVKRIF</sequence>
<keyword evidence="4" id="KW-1185">Reference proteome</keyword>
<dbReference type="RefSeq" id="WP_386673295.1">
    <property type="nucleotide sequence ID" value="NZ_JBHLTG010000006.1"/>
</dbReference>
<reference evidence="3 4" key="1">
    <citation type="submission" date="2024-09" db="EMBL/GenBank/DDBJ databases">
        <authorList>
            <person name="Sun Q."/>
            <person name="Mori K."/>
        </authorList>
    </citation>
    <scope>NUCLEOTIDE SEQUENCE [LARGE SCALE GENOMIC DNA]</scope>
    <source>
        <strain evidence="3 4">KCTC 23076</strain>
    </source>
</reference>
<dbReference type="PANTHER" id="PTHR37981:SF1">
    <property type="entry name" value="SGNH HYDROLASE-TYPE ESTERASE DOMAIN-CONTAINING PROTEIN"/>
    <property type="match status" value="1"/>
</dbReference>
<dbReference type="Pfam" id="PF13472">
    <property type="entry name" value="Lipase_GDSL_2"/>
    <property type="match status" value="1"/>
</dbReference>
<dbReference type="InterPro" id="IPR036514">
    <property type="entry name" value="SGNH_hydro_sf"/>
</dbReference>
<feature type="signal peptide" evidence="1">
    <location>
        <begin position="1"/>
        <end position="34"/>
    </location>
</feature>
<dbReference type="InterPro" id="IPR013830">
    <property type="entry name" value="SGNH_hydro"/>
</dbReference>
<keyword evidence="3" id="KW-0378">Hydrolase</keyword>
<organism evidence="3 4">
    <name type="scientific">Lysobacter korlensis</name>
    <dbReference type="NCBI Taxonomy" id="553636"/>
    <lineage>
        <taxon>Bacteria</taxon>
        <taxon>Pseudomonadati</taxon>
        <taxon>Pseudomonadota</taxon>
        <taxon>Gammaproteobacteria</taxon>
        <taxon>Lysobacterales</taxon>
        <taxon>Lysobacteraceae</taxon>
        <taxon>Lysobacter</taxon>
    </lineage>
</organism>
<evidence type="ECO:0000313" key="4">
    <source>
        <dbReference type="Proteomes" id="UP001589896"/>
    </source>
</evidence>
<proteinExistence type="predicted"/>
<dbReference type="CDD" id="cd01823">
    <property type="entry name" value="SEST_like"/>
    <property type="match status" value="1"/>
</dbReference>
<accession>A0ABV6RW96</accession>
<feature type="domain" description="SGNH hydrolase-type esterase" evidence="2">
    <location>
        <begin position="46"/>
        <end position="261"/>
    </location>
</feature>
<dbReference type="PANTHER" id="PTHR37981">
    <property type="entry name" value="LIPASE 2"/>
    <property type="match status" value="1"/>
</dbReference>
<dbReference type="EMBL" id="JBHLTG010000006">
    <property type="protein sequence ID" value="MFC0681046.1"/>
    <property type="molecule type" value="Genomic_DNA"/>
</dbReference>
<evidence type="ECO:0000259" key="2">
    <source>
        <dbReference type="Pfam" id="PF13472"/>
    </source>
</evidence>
<dbReference type="GO" id="GO:0016787">
    <property type="term" value="F:hydrolase activity"/>
    <property type="evidence" value="ECO:0007669"/>
    <property type="project" value="UniProtKB-KW"/>
</dbReference>
<dbReference type="Gene3D" id="3.40.50.1110">
    <property type="entry name" value="SGNH hydrolase"/>
    <property type="match status" value="1"/>
</dbReference>
<comment type="caution">
    <text evidence="3">The sequence shown here is derived from an EMBL/GenBank/DDBJ whole genome shotgun (WGS) entry which is preliminary data.</text>
</comment>
<evidence type="ECO:0000313" key="3">
    <source>
        <dbReference type="EMBL" id="MFC0681046.1"/>
    </source>
</evidence>
<feature type="chain" id="PRO_5047538482" evidence="1">
    <location>
        <begin position="35"/>
        <end position="276"/>
    </location>
</feature>
<evidence type="ECO:0000256" key="1">
    <source>
        <dbReference type="SAM" id="SignalP"/>
    </source>
</evidence>
<dbReference type="SUPFAM" id="SSF52266">
    <property type="entry name" value="SGNH hydrolase"/>
    <property type="match status" value="1"/>
</dbReference>
<dbReference type="Proteomes" id="UP001589896">
    <property type="component" value="Unassembled WGS sequence"/>
</dbReference>
<dbReference type="InterPro" id="IPR037460">
    <property type="entry name" value="SEST-like"/>
</dbReference>